<dbReference type="RefSeq" id="WP_153482066.1">
    <property type="nucleotide sequence ID" value="NZ_VWNA01000001.1"/>
</dbReference>
<dbReference type="PANTHER" id="PTHR30469:SF12">
    <property type="entry name" value="MULTIDRUG RESISTANCE PROTEIN MDTA"/>
    <property type="match status" value="1"/>
</dbReference>
<evidence type="ECO:0000259" key="12">
    <source>
        <dbReference type="Pfam" id="PF25967"/>
    </source>
</evidence>
<feature type="region of interest" description="Disordered" evidence="7">
    <location>
        <begin position="401"/>
        <end position="449"/>
    </location>
</feature>
<dbReference type="Pfam" id="PF25917">
    <property type="entry name" value="BSH_RND"/>
    <property type="match status" value="1"/>
</dbReference>
<name>A0A6A7Y2X0_9HYPH</name>
<dbReference type="Gene3D" id="2.40.50.100">
    <property type="match status" value="1"/>
</dbReference>
<dbReference type="Gene3D" id="2.40.420.20">
    <property type="match status" value="1"/>
</dbReference>
<dbReference type="PANTHER" id="PTHR30469">
    <property type="entry name" value="MULTIDRUG RESISTANCE PROTEIN MDTA"/>
    <property type="match status" value="1"/>
</dbReference>
<feature type="transmembrane region" description="Helical" evidence="8">
    <location>
        <begin position="36"/>
        <end position="55"/>
    </location>
</feature>
<feature type="compositionally biased region" description="Basic and acidic residues" evidence="7">
    <location>
        <begin position="1"/>
        <end position="17"/>
    </location>
</feature>
<keyword evidence="8" id="KW-1133">Transmembrane helix</keyword>
<dbReference type="InterPro" id="IPR058626">
    <property type="entry name" value="MdtA-like_b-barrel"/>
</dbReference>
<feature type="domain" description="Multidrug resistance protein MdtA-like alpha-helical hairpin" evidence="9">
    <location>
        <begin position="139"/>
        <end position="209"/>
    </location>
</feature>
<dbReference type="GO" id="GO:1990281">
    <property type="term" value="C:efflux pump complex"/>
    <property type="evidence" value="ECO:0007669"/>
    <property type="project" value="TreeGrafter"/>
</dbReference>
<keyword evidence="4" id="KW-1003">Cell membrane</keyword>
<dbReference type="GO" id="GO:0015562">
    <property type="term" value="F:efflux transmembrane transporter activity"/>
    <property type="evidence" value="ECO:0007669"/>
    <property type="project" value="TreeGrafter"/>
</dbReference>
<evidence type="ECO:0000313" key="14">
    <source>
        <dbReference type="Proteomes" id="UP000332515"/>
    </source>
</evidence>
<keyword evidence="8" id="KW-0812">Transmembrane</keyword>
<keyword evidence="5" id="KW-0997">Cell inner membrane</keyword>
<sequence>MTTLDHPRSELLRKDDGEGAPPAATRRPRRSSGWRSTLLAVIVLGAAVGGIVWHFRPAPPAQHTGRFAARGEMPVAAATAEVGNIPVTVDALGTVTPLATVTVKPQVSGQIIKIAFTEGQLVKKGDLLAQIDPRSYQATLDQMKGQLAKDQAILDNAKVDLVRYQTLVAQNSVAKQQLDTTKSEVAQYEGTVQSDQAQVEAAQVNLDYTTITSPITGRVGLRKIDEGNYIAAGDTTGIVVITQMEPISVVFTLPEDSLAPVREAFAKGPLKATLYDRARRTVIATGTLQSIDNEIDTTTGTAKLRAVFANTDEKLFPNAFVNVTLLVSTAAGVVTVPDTAIQRGAPGTFVYLISAEDTVSVRKVTLGPSYGGRVAILDGLATGDKVVTDGADKLKEGSEVVIPTEDGGAAETATDQAATGKAKAGHHKKKASVATDDSAGPPPGPPGPP</sequence>
<feature type="domain" description="Multidrug resistance protein MdtA-like barrel-sandwich hybrid" evidence="10">
    <location>
        <begin position="100"/>
        <end position="242"/>
    </location>
</feature>
<dbReference type="NCBIfam" id="NF008589">
    <property type="entry name" value="PRK11556.1"/>
    <property type="match status" value="1"/>
</dbReference>
<reference evidence="13 14" key="1">
    <citation type="submission" date="2019-09" db="EMBL/GenBank/DDBJ databases">
        <title>Segnochrobactrum spirostomi gen. nov., sp. nov., isolated from the ciliate Spirostomum cf. yagiui and description of a novel family, Segnochrobactraceae fam. nov. within the order Rhizobiales of the class Alphaproteobacteria.</title>
        <authorList>
            <person name="Akter S."/>
            <person name="Shazib S.U.A."/>
            <person name="Shin M.K."/>
        </authorList>
    </citation>
    <scope>NUCLEOTIDE SEQUENCE [LARGE SCALE GENOMIC DNA]</scope>
    <source>
        <strain evidence="13 14">Sp-1</strain>
    </source>
</reference>
<comment type="subcellular location">
    <subcellularLocation>
        <location evidence="1">Cell membrane</location>
    </subcellularLocation>
</comment>
<feature type="region of interest" description="Disordered" evidence="7">
    <location>
        <begin position="1"/>
        <end position="31"/>
    </location>
</feature>
<evidence type="ECO:0000256" key="6">
    <source>
        <dbReference type="ARBA" id="ARBA00023136"/>
    </source>
</evidence>
<feature type="domain" description="Multidrug resistance protein MdtA-like C-terminal permuted SH3" evidence="12">
    <location>
        <begin position="333"/>
        <end position="393"/>
    </location>
</feature>
<evidence type="ECO:0000256" key="5">
    <source>
        <dbReference type="ARBA" id="ARBA00022519"/>
    </source>
</evidence>
<dbReference type="Proteomes" id="UP000332515">
    <property type="component" value="Unassembled WGS sequence"/>
</dbReference>
<dbReference type="Gene3D" id="2.40.30.170">
    <property type="match status" value="1"/>
</dbReference>
<dbReference type="InterPro" id="IPR058625">
    <property type="entry name" value="MdtA-like_BSH"/>
</dbReference>
<dbReference type="Pfam" id="PF25967">
    <property type="entry name" value="RND-MFP_C"/>
    <property type="match status" value="1"/>
</dbReference>
<keyword evidence="6 8" id="KW-0472">Membrane</keyword>
<comment type="similarity">
    <text evidence="2">Belongs to the membrane fusion protein (MFP) (TC 8.A.1) family.</text>
</comment>
<feature type="domain" description="Multidrug resistance protein MdtA-like beta-barrel" evidence="11">
    <location>
        <begin position="246"/>
        <end position="327"/>
    </location>
</feature>
<dbReference type="Pfam" id="PF25876">
    <property type="entry name" value="HH_MFP_RND"/>
    <property type="match status" value="1"/>
</dbReference>
<keyword evidence="3" id="KW-0813">Transport</keyword>
<evidence type="ECO:0000256" key="3">
    <source>
        <dbReference type="ARBA" id="ARBA00022448"/>
    </source>
</evidence>
<dbReference type="InterPro" id="IPR006143">
    <property type="entry name" value="RND_pump_MFP"/>
</dbReference>
<dbReference type="InterPro" id="IPR058627">
    <property type="entry name" value="MdtA-like_C"/>
</dbReference>
<dbReference type="NCBIfam" id="TIGR01730">
    <property type="entry name" value="RND_mfp"/>
    <property type="match status" value="1"/>
</dbReference>
<evidence type="ECO:0000259" key="11">
    <source>
        <dbReference type="Pfam" id="PF25944"/>
    </source>
</evidence>
<organism evidence="13 14">
    <name type="scientific">Segnochrobactrum spirostomi</name>
    <dbReference type="NCBI Taxonomy" id="2608987"/>
    <lineage>
        <taxon>Bacteria</taxon>
        <taxon>Pseudomonadati</taxon>
        <taxon>Pseudomonadota</taxon>
        <taxon>Alphaproteobacteria</taxon>
        <taxon>Hyphomicrobiales</taxon>
        <taxon>Segnochrobactraceae</taxon>
        <taxon>Segnochrobactrum</taxon>
    </lineage>
</organism>
<dbReference type="Pfam" id="PF25944">
    <property type="entry name" value="Beta-barrel_RND"/>
    <property type="match status" value="1"/>
</dbReference>
<protein>
    <submittedName>
        <fullName evidence="13">MdtA/MuxA family multidrug efflux RND transporter periplasmic adaptor subunit</fullName>
    </submittedName>
</protein>
<accession>A0A6A7Y2X0</accession>
<feature type="compositionally biased region" description="Pro residues" evidence="7">
    <location>
        <begin position="440"/>
        <end position="449"/>
    </location>
</feature>
<dbReference type="InterPro" id="IPR058624">
    <property type="entry name" value="MdtA-like_HH"/>
</dbReference>
<evidence type="ECO:0000256" key="1">
    <source>
        <dbReference type="ARBA" id="ARBA00004236"/>
    </source>
</evidence>
<keyword evidence="14" id="KW-1185">Reference proteome</keyword>
<evidence type="ECO:0000256" key="8">
    <source>
        <dbReference type="SAM" id="Phobius"/>
    </source>
</evidence>
<proteinExistence type="inferred from homology"/>
<evidence type="ECO:0000256" key="2">
    <source>
        <dbReference type="ARBA" id="ARBA00009477"/>
    </source>
</evidence>
<evidence type="ECO:0000259" key="10">
    <source>
        <dbReference type="Pfam" id="PF25917"/>
    </source>
</evidence>
<evidence type="ECO:0000313" key="13">
    <source>
        <dbReference type="EMBL" id="MQT13454.1"/>
    </source>
</evidence>
<dbReference type="Gene3D" id="1.10.287.470">
    <property type="entry name" value="Helix hairpin bin"/>
    <property type="match status" value="1"/>
</dbReference>
<dbReference type="AlphaFoldDB" id="A0A6A7Y2X0"/>
<comment type="caution">
    <text evidence="13">The sequence shown here is derived from an EMBL/GenBank/DDBJ whole genome shotgun (WGS) entry which is preliminary data.</text>
</comment>
<dbReference type="SUPFAM" id="SSF111369">
    <property type="entry name" value="HlyD-like secretion proteins"/>
    <property type="match status" value="1"/>
</dbReference>
<evidence type="ECO:0000256" key="4">
    <source>
        <dbReference type="ARBA" id="ARBA00022475"/>
    </source>
</evidence>
<gene>
    <name evidence="13" type="ORF">F0357_12545</name>
</gene>
<dbReference type="EMBL" id="VWNA01000001">
    <property type="protein sequence ID" value="MQT13454.1"/>
    <property type="molecule type" value="Genomic_DNA"/>
</dbReference>
<evidence type="ECO:0000259" key="9">
    <source>
        <dbReference type="Pfam" id="PF25876"/>
    </source>
</evidence>
<evidence type="ECO:0000256" key="7">
    <source>
        <dbReference type="SAM" id="MobiDB-lite"/>
    </source>
</evidence>